<name>A0A385SFV2_9BACT</name>
<organism evidence="5 6">
    <name type="scientific">Chryseolinea soli</name>
    <dbReference type="NCBI Taxonomy" id="2321403"/>
    <lineage>
        <taxon>Bacteria</taxon>
        <taxon>Pseudomonadati</taxon>
        <taxon>Bacteroidota</taxon>
        <taxon>Cytophagia</taxon>
        <taxon>Cytophagales</taxon>
        <taxon>Fulvivirgaceae</taxon>
        <taxon>Chryseolinea</taxon>
    </lineage>
</organism>
<evidence type="ECO:0000256" key="3">
    <source>
        <dbReference type="ARBA" id="ARBA00022741"/>
    </source>
</evidence>
<dbReference type="PANTHER" id="PTHR42749:SF1">
    <property type="entry name" value="CELL SHAPE-DETERMINING PROTEIN MREB"/>
    <property type="match status" value="1"/>
</dbReference>
<reference evidence="6" key="1">
    <citation type="submission" date="2018-09" db="EMBL/GenBank/DDBJ databases">
        <title>Chryseolinea sp. KIS68-18 isolated from soil.</title>
        <authorList>
            <person name="Weon H.-Y."/>
            <person name="Kwon S.-W."/>
            <person name="Lee S.A."/>
        </authorList>
    </citation>
    <scope>NUCLEOTIDE SEQUENCE [LARGE SCALE GENOMIC DNA]</scope>
    <source>
        <strain evidence="6">KIS68-18</strain>
    </source>
</reference>
<dbReference type="PANTHER" id="PTHR42749">
    <property type="entry name" value="CELL SHAPE-DETERMINING PROTEIN MREB"/>
    <property type="match status" value="1"/>
</dbReference>
<dbReference type="AlphaFoldDB" id="A0A385SFV2"/>
<dbReference type="GO" id="GO:0005737">
    <property type="term" value="C:cytoplasm"/>
    <property type="evidence" value="ECO:0007669"/>
    <property type="project" value="UniProtKB-SubCell"/>
</dbReference>
<dbReference type="EMBL" id="CP032382">
    <property type="protein sequence ID" value="AYB29331.1"/>
    <property type="molecule type" value="Genomic_DNA"/>
</dbReference>
<dbReference type="Proteomes" id="UP000266183">
    <property type="component" value="Chromosome"/>
</dbReference>
<dbReference type="OrthoDB" id="978879at2"/>
<sequence length="320" mass="35542">MALLTFFTETIAVDPGSYALRIAAKDGLVFNERTQISIDQSANAVSGIGDSVSRTERDLLFEPVDFVIGDFNAFEMLLRGAIKKGLKQRSFLQRSLKIFFCIPSSATTVDMRAYRDSGEHAGAVEVYMMHQSCCAAIGLNILFEVRDFILIDFGGSKAEIAVFVESRPISVGVFKTGTKKIFHMVKSYLLRQHKINVSDQEVADIFETLGKDATHESIRVQHITLSPGEIHEVLRPYFTFVNDEIRETIERVTNQTEVGKALANGVYFTGGGSAIPYLRRQIELGGRIKTTVSSTPQLDCINGVAQVMADKEKFKSYLMT</sequence>
<keyword evidence="4" id="KW-0067">ATP-binding</keyword>
<dbReference type="SUPFAM" id="SSF53067">
    <property type="entry name" value="Actin-like ATPase domain"/>
    <property type="match status" value="2"/>
</dbReference>
<dbReference type="InterPro" id="IPR056546">
    <property type="entry name" value="MreB_MamK-like"/>
</dbReference>
<evidence type="ECO:0000313" key="5">
    <source>
        <dbReference type="EMBL" id="AYB29331.1"/>
    </source>
</evidence>
<dbReference type="InterPro" id="IPR043129">
    <property type="entry name" value="ATPase_NBD"/>
</dbReference>
<keyword evidence="2" id="KW-0963">Cytoplasm</keyword>
<gene>
    <name evidence="5" type="ORF">D4L85_01470</name>
</gene>
<accession>A0A385SFV2</accession>
<dbReference type="Pfam" id="PF06723">
    <property type="entry name" value="MreB_Mbl"/>
    <property type="match status" value="1"/>
</dbReference>
<protein>
    <recommendedName>
        <fullName evidence="7">Rod shape-determining protein</fullName>
    </recommendedName>
</protein>
<comment type="subcellular location">
    <subcellularLocation>
        <location evidence="1">Cytoplasm</location>
    </subcellularLocation>
</comment>
<keyword evidence="6" id="KW-1185">Reference proteome</keyword>
<dbReference type="RefSeq" id="WP_119752650.1">
    <property type="nucleotide sequence ID" value="NZ_CP032382.1"/>
</dbReference>
<evidence type="ECO:0000313" key="6">
    <source>
        <dbReference type="Proteomes" id="UP000266183"/>
    </source>
</evidence>
<dbReference type="Gene3D" id="3.30.420.40">
    <property type="match status" value="2"/>
</dbReference>
<dbReference type="GO" id="GO:0005524">
    <property type="term" value="F:ATP binding"/>
    <property type="evidence" value="ECO:0007669"/>
    <property type="project" value="UniProtKB-KW"/>
</dbReference>
<evidence type="ECO:0000256" key="4">
    <source>
        <dbReference type="ARBA" id="ARBA00022840"/>
    </source>
</evidence>
<evidence type="ECO:0000256" key="2">
    <source>
        <dbReference type="ARBA" id="ARBA00022490"/>
    </source>
</evidence>
<evidence type="ECO:0000256" key="1">
    <source>
        <dbReference type="ARBA" id="ARBA00004496"/>
    </source>
</evidence>
<keyword evidence="3" id="KW-0547">Nucleotide-binding</keyword>
<dbReference type="KEGG" id="chk:D4L85_01470"/>
<evidence type="ECO:0008006" key="7">
    <source>
        <dbReference type="Google" id="ProtNLM"/>
    </source>
</evidence>
<proteinExistence type="predicted"/>